<dbReference type="InterPro" id="IPR001387">
    <property type="entry name" value="Cro/C1-type_HTH"/>
</dbReference>
<dbReference type="Gene3D" id="1.10.260.40">
    <property type="entry name" value="lambda repressor-like DNA-binding domains"/>
    <property type="match status" value="1"/>
</dbReference>
<evidence type="ECO:0000313" key="3">
    <source>
        <dbReference type="Proteomes" id="UP000264960"/>
    </source>
</evidence>
<dbReference type="EMBL" id="CP027116">
    <property type="protein sequence ID" value="AVM23233.1"/>
    <property type="molecule type" value="Genomic_DNA"/>
</dbReference>
<dbReference type="RefSeq" id="WP_117729750.1">
    <property type="nucleotide sequence ID" value="NZ_CP027116.1"/>
</dbReference>
<proteinExistence type="predicted"/>
<dbReference type="PROSITE" id="PS50943">
    <property type="entry name" value="HTH_CROC1"/>
    <property type="match status" value="1"/>
</dbReference>
<dbReference type="CDD" id="cd00093">
    <property type="entry name" value="HTH_XRE"/>
    <property type="match status" value="1"/>
</dbReference>
<dbReference type="Proteomes" id="UP000264960">
    <property type="component" value="Chromosome"/>
</dbReference>
<sequence>MEFNLVLIRNRRIELNLSQQELAIALGFKDASTYLKYERGEYAFKAKQLPILAEILQCKVTDFFVRNVA</sequence>
<feature type="domain" description="HTH cro/C1-type" evidence="1">
    <location>
        <begin position="8"/>
        <end position="63"/>
    </location>
</feature>
<gene>
    <name evidence="2" type="ORF">C5695_05100</name>
</gene>
<dbReference type="AlphaFoldDB" id="A0AAD0MKR9"/>
<dbReference type="InterPro" id="IPR010982">
    <property type="entry name" value="Lambda_DNA-bd_dom_sf"/>
</dbReference>
<reference evidence="2 3" key="1">
    <citation type="submission" date="2018-02" db="EMBL/GenBank/DDBJ databases">
        <title>The complete genome of two Bacillus pumilus strains from Cuatro Cienegas, Coahuila, Mexico.</title>
        <authorList>
            <person name="Zarza E."/>
            <person name="Alcaraz L.D."/>
            <person name="Aguilar-Salinas B."/>
            <person name="Islas A."/>
            <person name="Olmedo-Alvarez G."/>
        </authorList>
    </citation>
    <scope>NUCLEOTIDE SEQUENCE [LARGE SCALE GENOMIC DNA]</scope>
    <source>
        <strain evidence="2 3">145</strain>
    </source>
</reference>
<organism evidence="2 3">
    <name type="scientific">Bacillus pumilus</name>
    <name type="common">Bacillus mesentericus</name>
    <dbReference type="NCBI Taxonomy" id="1408"/>
    <lineage>
        <taxon>Bacteria</taxon>
        <taxon>Bacillati</taxon>
        <taxon>Bacillota</taxon>
        <taxon>Bacilli</taxon>
        <taxon>Bacillales</taxon>
        <taxon>Bacillaceae</taxon>
        <taxon>Bacillus</taxon>
    </lineage>
</organism>
<dbReference type="GO" id="GO:0003677">
    <property type="term" value="F:DNA binding"/>
    <property type="evidence" value="ECO:0007669"/>
    <property type="project" value="InterPro"/>
</dbReference>
<dbReference type="Pfam" id="PF01381">
    <property type="entry name" value="HTH_3"/>
    <property type="match status" value="1"/>
</dbReference>
<name>A0AAD0MKR9_BACPU</name>
<protein>
    <submittedName>
        <fullName evidence="2">XRE family transcriptional regulator</fullName>
    </submittedName>
</protein>
<evidence type="ECO:0000259" key="1">
    <source>
        <dbReference type="PROSITE" id="PS50943"/>
    </source>
</evidence>
<dbReference type="SUPFAM" id="SSF47413">
    <property type="entry name" value="lambda repressor-like DNA-binding domains"/>
    <property type="match status" value="1"/>
</dbReference>
<dbReference type="SMART" id="SM00530">
    <property type="entry name" value="HTH_XRE"/>
    <property type="match status" value="1"/>
</dbReference>
<evidence type="ECO:0000313" key="2">
    <source>
        <dbReference type="EMBL" id="AVM23233.1"/>
    </source>
</evidence>
<accession>A0AAD0MKR9</accession>